<gene>
    <name evidence="22" type="ORF">KBY27_05475</name>
</gene>
<evidence type="ECO:0000256" key="10">
    <source>
        <dbReference type="ARBA" id="ARBA00022764"/>
    </source>
</evidence>
<dbReference type="GO" id="GO:0050418">
    <property type="term" value="F:hydroxylamine reductase activity"/>
    <property type="evidence" value="ECO:0007669"/>
    <property type="project" value="UniProtKB-EC"/>
</dbReference>
<keyword evidence="11" id="KW-0249">Electron transport</keyword>
<dbReference type="GO" id="GO:0009055">
    <property type="term" value="F:electron transfer activity"/>
    <property type="evidence" value="ECO:0007669"/>
    <property type="project" value="InterPro"/>
</dbReference>
<dbReference type="EMBL" id="JAGQAF010000003">
    <property type="protein sequence ID" value="MCE8536896.1"/>
    <property type="molecule type" value="Genomic_DNA"/>
</dbReference>
<comment type="catalytic activity">
    <reaction evidence="14">
        <text>nitric oxide + Fe(III)-[cytochrome c] + H2O = Fe(II)-[cytochrome c] + nitrite + 2 H(+)</text>
        <dbReference type="Rhea" id="RHEA:15233"/>
        <dbReference type="Rhea" id="RHEA-COMP:10350"/>
        <dbReference type="Rhea" id="RHEA-COMP:14399"/>
        <dbReference type="ChEBI" id="CHEBI:15377"/>
        <dbReference type="ChEBI" id="CHEBI:15378"/>
        <dbReference type="ChEBI" id="CHEBI:16301"/>
        <dbReference type="ChEBI" id="CHEBI:16480"/>
        <dbReference type="ChEBI" id="CHEBI:29033"/>
        <dbReference type="ChEBI" id="CHEBI:29034"/>
        <dbReference type="EC" id="1.7.2.1"/>
    </reaction>
</comment>
<dbReference type="GO" id="GO:0042597">
    <property type="term" value="C:periplasmic space"/>
    <property type="evidence" value="ECO:0007669"/>
    <property type="project" value="UniProtKB-SubCell"/>
</dbReference>
<dbReference type="Pfam" id="PF02239">
    <property type="entry name" value="Cytochrom_D1"/>
    <property type="match status" value="1"/>
</dbReference>
<evidence type="ECO:0000256" key="15">
    <source>
        <dbReference type="ARBA" id="ARBA00051350"/>
    </source>
</evidence>
<dbReference type="PROSITE" id="PS51318">
    <property type="entry name" value="TAT"/>
    <property type="match status" value="1"/>
</dbReference>
<dbReference type="InterPro" id="IPR009056">
    <property type="entry name" value="Cyt_c-like_dom"/>
</dbReference>
<evidence type="ECO:0000256" key="16">
    <source>
        <dbReference type="ARBA" id="ARBA00067067"/>
    </source>
</evidence>
<evidence type="ECO:0000256" key="14">
    <source>
        <dbReference type="ARBA" id="ARBA00049340"/>
    </source>
</evidence>
<dbReference type="InterPro" id="IPR006311">
    <property type="entry name" value="TAT_signal"/>
</dbReference>
<dbReference type="PROSITE" id="PS51007">
    <property type="entry name" value="CYTC"/>
    <property type="match status" value="1"/>
</dbReference>
<dbReference type="GO" id="GO:0020037">
    <property type="term" value="F:heme binding"/>
    <property type="evidence" value="ECO:0007669"/>
    <property type="project" value="InterPro"/>
</dbReference>
<evidence type="ECO:0000256" key="13">
    <source>
        <dbReference type="ARBA" id="ARBA00023004"/>
    </source>
</evidence>
<evidence type="ECO:0000256" key="11">
    <source>
        <dbReference type="ARBA" id="ARBA00022982"/>
    </source>
</evidence>
<evidence type="ECO:0000256" key="20">
    <source>
        <dbReference type="ARBA" id="ARBA00080115"/>
    </source>
</evidence>
<comment type="subunit">
    <text evidence="4">Homodimer.</text>
</comment>
<sequence length="581" mass="63773">MKPTPAIRRTLLLTSAAMALGLAAPMVAAQDSHGSDAGAAYQPSMTTLGALNLEIPGRREGDPVMTQEEYNIGNKIYFERCAGCHGVLRKGATGKPLTTDITRDVGYEYLRDFITYGSPAGMPNWGTSGEMSEEEIDIMARYILLDPASPPEFGMAEMRETWKVLVAPEDRPTEKMNDIDIDNLFSVTLRDSGQVALIDGANYKIHAVIDTGYAVHISRISASGRYLFVIGRDALVNMIDLWMETPATVAQIKVGSEARSIETSKFKGFEDKYAIAGSYWPPQYVIMDGDTLEPLKIKSTRGMVYDDQSYHPEPRVASIVASHFNPEFIVNVKETGKILMIDYSDIKNLKVTEIEAERFLHDGGFDSSKRYFLVAANARGKVAVVDTKDSTLTALVETGGQTPHPGRGANLMHPTYGPVWATSHLGDETVALIGTDPEGHPDNAWKVVQTLYAQGGGSLFVKSHPTSEHLYVDAPLNPDAEISGSVAVFKLGDLAQEEPEYTVLPIVEWAEIGEGQPRVVQGEFNQEGNEIWFSVWNAKDLESAIVVVDDKTLELKAVIKDPRLITPTGKFNVYNTRSDVY</sequence>
<keyword evidence="9" id="KW-0732">Signal</keyword>
<dbReference type="GO" id="GO:0050421">
    <property type="term" value="F:nitrite reductase (NO-forming) activity"/>
    <property type="evidence" value="ECO:0007669"/>
    <property type="project" value="UniProtKB-EC"/>
</dbReference>
<evidence type="ECO:0000256" key="1">
    <source>
        <dbReference type="ARBA" id="ARBA00001926"/>
    </source>
</evidence>
<dbReference type="EC" id="1.7.2.1" evidence="5"/>
<keyword evidence="8" id="KW-0479">Metal-binding</keyword>
<keyword evidence="7" id="KW-0349">Heme</keyword>
<protein>
    <recommendedName>
        <fullName evidence="17">Nitrite reductase</fullName>
        <ecNumber evidence="5">1.7.2.1</ecNumber>
        <ecNumber evidence="16">1.7.99.1</ecNumber>
    </recommendedName>
    <alternativeName>
        <fullName evidence="19">Cytochrome cd1</fullName>
    </alternativeName>
    <alternativeName>
        <fullName evidence="20">Cytochrome oxidase</fullName>
    </alternativeName>
    <alternativeName>
        <fullName evidence="18">Hydroxylamine reductase</fullName>
    </alternativeName>
</protein>
<dbReference type="RefSeq" id="WP_234145761.1">
    <property type="nucleotide sequence ID" value="NZ_JAGQAF010000003.1"/>
</dbReference>
<dbReference type="FunFam" id="1.10.760.10:FF:000027">
    <property type="entry name" value="Nitrite reductase"/>
    <property type="match status" value="1"/>
</dbReference>
<dbReference type="CDD" id="cd20779">
    <property type="entry name" value="8prop_hemeD1_NirS"/>
    <property type="match status" value="1"/>
</dbReference>
<evidence type="ECO:0000313" key="22">
    <source>
        <dbReference type="EMBL" id="MCE8536896.1"/>
    </source>
</evidence>
<evidence type="ECO:0000256" key="8">
    <source>
        <dbReference type="ARBA" id="ARBA00022723"/>
    </source>
</evidence>
<evidence type="ECO:0000256" key="17">
    <source>
        <dbReference type="ARBA" id="ARBA00071688"/>
    </source>
</evidence>
<comment type="caution">
    <text evidence="22">The sequence shown here is derived from an EMBL/GenBank/DDBJ whole genome shotgun (WGS) entry which is preliminary data.</text>
</comment>
<evidence type="ECO:0000256" key="5">
    <source>
        <dbReference type="ARBA" id="ARBA00011882"/>
    </source>
</evidence>
<comment type="cofactor">
    <cofactor evidence="2">
        <name>heme</name>
        <dbReference type="ChEBI" id="CHEBI:30413"/>
    </cofactor>
</comment>
<dbReference type="AlphaFoldDB" id="A0A9Q3ZME9"/>
<evidence type="ECO:0000256" key="3">
    <source>
        <dbReference type="ARBA" id="ARBA00004418"/>
    </source>
</evidence>
<accession>A0A9Q3ZME9</accession>
<evidence type="ECO:0000256" key="2">
    <source>
        <dbReference type="ARBA" id="ARBA00001971"/>
    </source>
</evidence>
<reference evidence="22" key="1">
    <citation type="journal article" date="2021" name="Environ. Microbiol.">
        <title>Cryptic niche differentiation of novel sediment ecotypes of Rugeria pomeroyi correlates with nitrate respiration.</title>
        <authorList>
            <person name="Lin X."/>
            <person name="McNichol J."/>
            <person name="Chu X."/>
            <person name="Qian Y."/>
            <person name="Luo H."/>
        </authorList>
    </citation>
    <scope>NUCLEOTIDE SEQUENCE</scope>
    <source>
        <strain evidence="22">SZCCDBB064</strain>
    </source>
</reference>
<keyword evidence="12" id="KW-0560">Oxidoreductase</keyword>
<feature type="domain" description="Cytochrome c" evidence="21">
    <location>
        <begin position="68"/>
        <end position="147"/>
    </location>
</feature>
<dbReference type="GO" id="GO:0046872">
    <property type="term" value="F:metal ion binding"/>
    <property type="evidence" value="ECO:0007669"/>
    <property type="project" value="UniProtKB-KW"/>
</dbReference>
<keyword evidence="6" id="KW-0813">Transport</keyword>
<dbReference type="Gene3D" id="1.10.760.10">
    <property type="entry name" value="Cytochrome c-like domain"/>
    <property type="match status" value="1"/>
</dbReference>
<keyword evidence="10" id="KW-0574">Periplasm</keyword>
<dbReference type="InterPro" id="IPR011048">
    <property type="entry name" value="Haem_d1_sf"/>
</dbReference>
<evidence type="ECO:0000256" key="4">
    <source>
        <dbReference type="ARBA" id="ARBA00011738"/>
    </source>
</evidence>
<evidence type="ECO:0000256" key="12">
    <source>
        <dbReference type="ARBA" id="ARBA00023002"/>
    </source>
</evidence>
<dbReference type="SUPFAM" id="SSF51004">
    <property type="entry name" value="C-terminal (heme d1) domain of cytochrome cd1-nitrite reductase"/>
    <property type="match status" value="1"/>
</dbReference>
<dbReference type="EC" id="1.7.99.1" evidence="16"/>
<dbReference type="InterPro" id="IPR003143">
    <property type="entry name" value="Cyt_cd1_C_sf"/>
</dbReference>
<dbReference type="Gene3D" id="2.140.10.20">
    <property type="entry name" value="C-terminal (heme d1) domain of cytochrome cd1-nitrite reductase"/>
    <property type="match status" value="1"/>
</dbReference>
<dbReference type="InterPro" id="IPR036909">
    <property type="entry name" value="Cyt_c-like_dom_sf"/>
</dbReference>
<evidence type="ECO:0000256" key="18">
    <source>
        <dbReference type="ARBA" id="ARBA00075012"/>
    </source>
</evidence>
<evidence type="ECO:0000256" key="19">
    <source>
        <dbReference type="ARBA" id="ARBA00077813"/>
    </source>
</evidence>
<dbReference type="SUPFAM" id="SSF46626">
    <property type="entry name" value="Cytochrome c"/>
    <property type="match status" value="1"/>
</dbReference>
<evidence type="ECO:0000256" key="6">
    <source>
        <dbReference type="ARBA" id="ARBA00022448"/>
    </source>
</evidence>
<dbReference type="Pfam" id="PF13442">
    <property type="entry name" value="Cytochrome_CBB3"/>
    <property type="match status" value="1"/>
</dbReference>
<evidence type="ECO:0000256" key="7">
    <source>
        <dbReference type="ARBA" id="ARBA00022617"/>
    </source>
</evidence>
<comment type="catalytic activity">
    <reaction evidence="15">
        <text>A + NH4(+) + H2O = hydroxylamine + AH2 + H(+)</text>
        <dbReference type="Rhea" id="RHEA:22052"/>
        <dbReference type="ChEBI" id="CHEBI:13193"/>
        <dbReference type="ChEBI" id="CHEBI:15377"/>
        <dbReference type="ChEBI" id="CHEBI:15378"/>
        <dbReference type="ChEBI" id="CHEBI:15429"/>
        <dbReference type="ChEBI" id="CHEBI:17499"/>
        <dbReference type="ChEBI" id="CHEBI:28938"/>
        <dbReference type="EC" id="1.7.99.1"/>
    </reaction>
</comment>
<comment type="cofactor">
    <cofactor evidence="1">
        <name>heme c</name>
        <dbReference type="ChEBI" id="CHEBI:61717"/>
    </cofactor>
</comment>
<organism evidence="22 23">
    <name type="scientific">Ruegeria pomeroyi</name>
    <dbReference type="NCBI Taxonomy" id="89184"/>
    <lineage>
        <taxon>Bacteria</taxon>
        <taxon>Pseudomonadati</taxon>
        <taxon>Pseudomonadota</taxon>
        <taxon>Alphaproteobacteria</taxon>
        <taxon>Rhodobacterales</taxon>
        <taxon>Roseobacteraceae</taxon>
        <taxon>Ruegeria</taxon>
    </lineage>
</organism>
<dbReference type="Proteomes" id="UP000813672">
    <property type="component" value="Unassembled WGS sequence"/>
</dbReference>
<evidence type="ECO:0000256" key="9">
    <source>
        <dbReference type="ARBA" id="ARBA00022729"/>
    </source>
</evidence>
<evidence type="ECO:0000313" key="23">
    <source>
        <dbReference type="Proteomes" id="UP000813672"/>
    </source>
</evidence>
<keyword evidence="13" id="KW-0408">Iron</keyword>
<proteinExistence type="predicted"/>
<evidence type="ECO:0000259" key="21">
    <source>
        <dbReference type="PROSITE" id="PS51007"/>
    </source>
</evidence>
<comment type="subcellular location">
    <subcellularLocation>
        <location evidence="3">Periplasm</location>
    </subcellularLocation>
</comment>
<name>A0A9Q3ZME9_9RHOB</name>
<dbReference type="FunFam" id="2.140.10.20:FF:000001">
    <property type="entry name" value="Nitrite reductase NirS"/>
    <property type="match status" value="1"/>
</dbReference>